<feature type="coiled-coil region" evidence="6">
    <location>
        <begin position="187"/>
        <end position="217"/>
    </location>
</feature>
<keyword evidence="2" id="KW-0997">Cell inner membrane</keyword>
<organism evidence="10 11">
    <name type="scientific">Novosphingobium umbonatum</name>
    <dbReference type="NCBI Taxonomy" id="1908524"/>
    <lineage>
        <taxon>Bacteria</taxon>
        <taxon>Pseudomonadati</taxon>
        <taxon>Pseudomonadota</taxon>
        <taxon>Alphaproteobacteria</taxon>
        <taxon>Sphingomonadales</taxon>
        <taxon>Sphingomonadaceae</taxon>
        <taxon>Novosphingobium</taxon>
    </lineage>
</organism>
<dbReference type="RefSeq" id="WP_127706218.1">
    <property type="nucleotide sequence ID" value="NZ_SACO01000002.1"/>
</dbReference>
<feature type="domain" description="T-SNARE coiled-coil homology" evidence="9">
    <location>
        <begin position="392"/>
        <end position="454"/>
    </location>
</feature>
<sequence length="513" mass="54308">MAFSLPSTHTDVPALVATRLVATKAFTSFAWVLVAVNFATASFSGMDKGITLGVSVVSAAIASLAAWRDPVGLFGRLTIAVCLMNLYDTLIYATSYTPYQLDAHMLYFVVAALLLTYFCWITLLVACLHTAFQHLAFNLVLPMYLYPNGTDWLRFIYHAIILLTELAGTGYLAIRLHAMFTQSHEMLSQVEQAAHAAEAMREQQDAERLRLEQANSEGLRKLAQEFEQDISGVVGQVSTSASAMQTTSGDLADIAREVSRLSGGASSAADAALRNVHNVAASCEELSASIGQIGDQASTARNTASVAVERASQANRMVESLTLATTQIGHVVEMISSIASQTNMLSLNATIEAARAGEAGKGFAVVAREVKSLAEQTSNATEAIAKQIHEVQAATVEADRAMRELGDIVTQIDTSSTMIAAAVAAQREATSEIASNVEQAAARTRDMAGDISALTDKSEQAGYAASQVLQEARDLAATSNQLDASAREFVARVGNGKAGNSATSIGSGLRRAA</sequence>
<keyword evidence="7" id="KW-1133">Transmembrane helix</keyword>
<dbReference type="PROSITE" id="PS50192">
    <property type="entry name" value="T_SNARE"/>
    <property type="match status" value="1"/>
</dbReference>
<keyword evidence="7" id="KW-0472">Membrane</keyword>
<dbReference type="InterPro" id="IPR004089">
    <property type="entry name" value="MCPsignal_dom"/>
</dbReference>
<evidence type="ECO:0000256" key="1">
    <source>
        <dbReference type="ARBA" id="ARBA00004429"/>
    </source>
</evidence>
<protein>
    <submittedName>
        <fullName evidence="10">Chemotaxis protein</fullName>
    </submittedName>
</protein>
<keyword evidence="7" id="KW-0812">Transmembrane</keyword>
<dbReference type="PANTHER" id="PTHR32089:SF112">
    <property type="entry name" value="LYSOZYME-LIKE PROTEIN-RELATED"/>
    <property type="match status" value="1"/>
</dbReference>
<dbReference type="AlphaFoldDB" id="A0A437NAV5"/>
<evidence type="ECO:0000256" key="2">
    <source>
        <dbReference type="ARBA" id="ARBA00022519"/>
    </source>
</evidence>
<feature type="transmembrane region" description="Helical" evidence="7">
    <location>
        <begin position="50"/>
        <end position="67"/>
    </location>
</feature>
<feature type="transmembrane region" description="Helical" evidence="7">
    <location>
        <begin position="105"/>
        <end position="132"/>
    </location>
</feature>
<dbReference type="Gene3D" id="1.10.287.950">
    <property type="entry name" value="Methyl-accepting chemotaxis protein"/>
    <property type="match status" value="1"/>
</dbReference>
<dbReference type="SUPFAM" id="SSF58104">
    <property type="entry name" value="Methyl-accepting chemotaxis protein (MCP) signaling domain"/>
    <property type="match status" value="1"/>
</dbReference>
<evidence type="ECO:0000256" key="3">
    <source>
        <dbReference type="ARBA" id="ARBA00023224"/>
    </source>
</evidence>
<feature type="transmembrane region" description="Helical" evidence="7">
    <location>
        <begin position="20"/>
        <end position="38"/>
    </location>
</feature>
<keyword evidence="6" id="KW-0175">Coiled coil</keyword>
<dbReference type="OrthoDB" id="5292010at2"/>
<name>A0A437NAV5_9SPHN</name>
<dbReference type="GO" id="GO:0005886">
    <property type="term" value="C:plasma membrane"/>
    <property type="evidence" value="ECO:0007669"/>
    <property type="project" value="UniProtKB-SubCell"/>
</dbReference>
<dbReference type="SMART" id="SM00283">
    <property type="entry name" value="MA"/>
    <property type="match status" value="1"/>
</dbReference>
<accession>A0A437NAV5</accession>
<evidence type="ECO:0000259" key="8">
    <source>
        <dbReference type="PROSITE" id="PS50111"/>
    </source>
</evidence>
<dbReference type="PROSITE" id="PS50111">
    <property type="entry name" value="CHEMOTAXIS_TRANSDUC_2"/>
    <property type="match status" value="1"/>
</dbReference>
<keyword evidence="2" id="KW-1003">Cell membrane</keyword>
<gene>
    <name evidence="10" type="ORF">EOE18_03355</name>
</gene>
<dbReference type="InterPro" id="IPR000727">
    <property type="entry name" value="T_SNARE_dom"/>
</dbReference>
<feature type="transmembrane region" description="Helical" evidence="7">
    <location>
        <begin position="152"/>
        <end position="174"/>
    </location>
</feature>
<comment type="subcellular location">
    <subcellularLocation>
        <location evidence="1">Cell inner membrane</location>
        <topology evidence="1">Multi-pass membrane protein</topology>
    </subcellularLocation>
</comment>
<feature type="transmembrane region" description="Helical" evidence="7">
    <location>
        <begin position="73"/>
        <end position="93"/>
    </location>
</feature>
<evidence type="ECO:0000313" key="11">
    <source>
        <dbReference type="Proteomes" id="UP000282837"/>
    </source>
</evidence>
<dbReference type="GO" id="GO:0006935">
    <property type="term" value="P:chemotaxis"/>
    <property type="evidence" value="ECO:0007669"/>
    <property type="project" value="InterPro"/>
</dbReference>
<dbReference type="EMBL" id="SACO01000002">
    <property type="protein sequence ID" value="RVU07006.1"/>
    <property type="molecule type" value="Genomic_DNA"/>
</dbReference>
<evidence type="ECO:0000256" key="5">
    <source>
        <dbReference type="PROSITE-ProRule" id="PRU00284"/>
    </source>
</evidence>
<dbReference type="Proteomes" id="UP000282837">
    <property type="component" value="Unassembled WGS sequence"/>
</dbReference>
<comment type="caution">
    <text evidence="10">The sequence shown here is derived from an EMBL/GenBank/DDBJ whole genome shotgun (WGS) entry which is preliminary data.</text>
</comment>
<keyword evidence="3 5" id="KW-0807">Transducer</keyword>
<dbReference type="PRINTS" id="PR00260">
    <property type="entry name" value="CHEMTRNSDUCR"/>
</dbReference>
<evidence type="ECO:0000256" key="6">
    <source>
        <dbReference type="SAM" id="Coils"/>
    </source>
</evidence>
<proteinExistence type="inferred from homology"/>
<evidence type="ECO:0000256" key="7">
    <source>
        <dbReference type="SAM" id="Phobius"/>
    </source>
</evidence>
<evidence type="ECO:0000313" key="10">
    <source>
        <dbReference type="EMBL" id="RVU07006.1"/>
    </source>
</evidence>
<feature type="domain" description="Methyl-accepting transducer" evidence="8">
    <location>
        <begin position="240"/>
        <end position="476"/>
    </location>
</feature>
<dbReference type="PANTHER" id="PTHR32089">
    <property type="entry name" value="METHYL-ACCEPTING CHEMOTAXIS PROTEIN MCPB"/>
    <property type="match status" value="1"/>
</dbReference>
<evidence type="ECO:0000256" key="4">
    <source>
        <dbReference type="ARBA" id="ARBA00029447"/>
    </source>
</evidence>
<keyword evidence="11" id="KW-1185">Reference proteome</keyword>
<comment type="similarity">
    <text evidence="4">Belongs to the methyl-accepting chemotaxis (MCP) protein family.</text>
</comment>
<dbReference type="Pfam" id="PF00015">
    <property type="entry name" value="MCPsignal"/>
    <property type="match status" value="1"/>
</dbReference>
<evidence type="ECO:0000259" key="9">
    <source>
        <dbReference type="PROSITE" id="PS50192"/>
    </source>
</evidence>
<reference evidence="10 11" key="1">
    <citation type="submission" date="2019-01" db="EMBL/GenBank/DDBJ databases">
        <authorList>
            <person name="Chen W.-M."/>
        </authorList>
    </citation>
    <scope>NUCLEOTIDE SEQUENCE [LARGE SCALE GENOMIC DNA]</scope>
    <source>
        <strain evidence="10 11">FSY-9</strain>
    </source>
</reference>
<dbReference type="GO" id="GO:0007165">
    <property type="term" value="P:signal transduction"/>
    <property type="evidence" value="ECO:0007669"/>
    <property type="project" value="UniProtKB-KW"/>
</dbReference>
<dbReference type="GO" id="GO:0004888">
    <property type="term" value="F:transmembrane signaling receptor activity"/>
    <property type="evidence" value="ECO:0007669"/>
    <property type="project" value="InterPro"/>
</dbReference>
<dbReference type="InterPro" id="IPR004090">
    <property type="entry name" value="Chemotax_Me-accpt_rcpt"/>
</dbReference>